<evidence type="ECO:0000313" key="4">
    <source>
        <dbReference type="Proteomes" id="UP000287144"/>
    </source>
</evidence>
<accession>A0A428RLD4</accession>
<sequence>MHSPPADDSPVNWTSWIQQWIDHTASTDQAPHFERPTLQQLSTKRPFEMGNTPPPSTPRSQPDAATPRKRRRGFQPDEPVARSDDDVFDVDDPEKTPSASSAPSLIPPSSFKLPIVPYPLHHPSRSNSQSSRSVVSSLTGSTKPKFTRRSASPVKPGTLKDLQKPVEYVECTDNSGAQLSAPVRQLYRDIYDLAVEREGFIPASLKVPLSEHLPHTRPRYFSQDEHWEPDGGRRELQALLEIRDDALLCRSSNASEAAWNSDVHSPLLKLALKPFKKPLIRRHVLTSTPMNSEFVPPMREGSFYDKVGSKMVDYGIALHPDEDSPLDQAIRRALQQLPTTIHYFNHVAYDPIKYAANVVSIETKTGSKGPQEARSQLGIWIASWSFRMHQLLDGRQMSTGAGETGQPQPLIPVPVIVVIEHVWRLSFACDRGHRIDIVGDVAIGDTKSLDGLLMLVAVIRRLACWIQSDFQPWLQETLLSS</sequence>
<keyword evidence="4" id="KW-1185">Reference proteome</keyword>
<dbReference type="EMBL" id="NKCK01000710">
    <property type="protein sequence ID" value="RSL78344.1"/>
    <property type="molecule type" value="Genomic_DNA"/>
</dbReference>
<gene>
    <name evidence="3" type="ORF">CEP52_017640</name>
</gene>
<organism evidence="3 4">
    <name type="scientific">Fusarium oligoseptatum</name>
    <dbReference type="NCBI Taxonomy" id="2604345"/>
    <lineage>
        <taxon>Eukaryota</taxon>
        <taxon>Fungi</taxon>
        <taxon>Dikarya</taxon>
        <taxon>Ascomycota</taxon>
        <taxon>Pezizomycotina</taxon>
        <taxon>Sordariomycetes</taxon>
        <taxon>Hypocreomycetidae</taxon>
        <taxon>Hypocreales</taxon>
        <taxon>Nectriaceae</taxon>
        <taxon>Fusarium</taxon>
        <taxon>Fusarium solani species complex</taxon>
    </lineage>
</organism>
<dbReference type="Pfam" id="PF20516">
    <property type="entry name" value="PDDEXK_12"/>
    <property type="match status" value="1"/>
</dbReference>
<comment type="caution">
    <text evidence="3">The sequence shown here is derived from an EMBL/GenBank/DDBJ whole genome shotgun (WGS) entry which is preliminary data.</text>
</comment>
<evidence type="ECO:0000259" key="2">
    <source>
        <dbReference type="Pfam" id="PF20516"/>
    </source>
</evidence>
<dbReference type="InterPro" id="IPR046797">
    <property type="entry name" value="PDDEXK_12"/>
</dbReference>
<feature type="region of interest" description="Disordered" evidence="1">
    <location>
        <begin position="25"/>
        <end position="159"/>
    </location>
</feature>
<dbReference type="STRING" id="1325735.A0A428RLD4"/>
<name>A0A428RLD4_9HYPO</name>
<dbReference type="Proteomes" id="UP000287144">
    <property type="component" value="Unassembled WGS sequence"/>
</dbReference>
<feature type="domain" description="PD-(D/E)XK nuclease-like" evidence="2">
    <location>
        <begin position="220"/>
        <end position="470"/>
    </location>
</feature>
<evidence type="ECO:0000313" key="3">
    <source>
        <dbReference type="EMBL" id="RSL78344.1"/>
    </source>
</evidence>
<protein>
    <recommendedName>
        <fullName evidence="2">PD-(D/E)XK nuclease-like domain-containing protein</fullName>
    </recommendedName>
</protein>
<reference evidence="3 4" key="1">
    <citation type="submission" date="2017-06" db="EMBL/GenBank/DDBJ databases">
        <title>Comparative genomic analysis of Ambrosia Fusariam Clade fungi.</title>
        <authorList>
            <person name="Stajich J.E."/>
            <person name="Carrillo J."/>
            <person name="Kijimoto T."/>
            <person name="Eskalen A."/>
            <person name="O'Donnell K."/>
            <person name="Kasson M."/>
        </authorList>
    </citation>
    <scope>NUCLEOTIDE SEQUENCE [LARGE SCALE GENOMIC DNA]</scope>
    <source>
        <strain evidence="3 4">NRRL62579</strain>
    </source>
</reference>
<dbReference type="AlphaFoldDB" id="A0A428RLD4"/>
<evidence type="ECO:0000256" key="1">
    <source>
        <dbReference type="SAM" id="MobiDB-lite"/>
    </source>
</evidence>
<feature type="compositionally biased region" description="Low complexity" evidence="1">
    <location>
        <begin position="125"/>
        <end position="137"/>
    </location>
</feature>
<proteinExistence type="predicted"/>
<feature type="compositionally biased region" description="Low complexity" evidence="1">
    <location>
        <begin position="97"/>
        <end position="110"/>
    </location>
</feature>